<dbReference type="EMBL" id="SMCS01000004">
    <property type="protein sequence ID" value="TCV94087.1"/>
    <property type="molecule type" value="Genomic_DNA"/>
</dbReference>
<gene>
    <name evidence="6" type="primary">purN</name>
    <name evidence="8" type="ORF">EC912_104284</name>
</gene>
<organism evidence="8 9">
    <name type="scientific">Luteibacter rhizovicinus</name>
    <dbReference type="NCBI Taxonomy" id="242606"/>
    <lineage>
        <taxon>Bacteria</taxon>
        <taxon>Pseudomonadati</taxon>
        <taxon>Pseudomonadota</taxon>
        <taxon>Gammaproteobacteria</taxon>
        <taxon>Lysobacterales</taxon>
        <taxon>Rhodanobacteraceae</taxon>
        <taxon>Luteibacter</taxon>
    </lineage>
</organism>
<comment type="pathway">
    <text evidence="1 6">Purine metabolism; IMP biosynthesis via de novo pathway; N(2)-formyl-N(1)-(5-phospho-D-ribosyl)glycinamide from N(1)-(5-phospho-D-ribosyl)glycinamide (10-formyl THF route): step 1/1.</text>
</comment>
<evidence type="ECO:0000256" key="4">
    <source>
        <dbReference type="ARBA" id="ARBA00038440"/>
    </source>
</evidence>
<evidence type="ECO:0000259" key="7">
    <source>
        <dbReference type="Pfam" id="PF00551"/>
    </source>
</evidence>
<dbReference type="Pfam" id="PF00551">
    <property type="entry name" value="Formyl_trans_N"/>
    <property type="match status" value="1"/>
</dbReference>
<dbReference type="EC" id="2.1.2.2" evidence="6"/>
<comment type="similarity">
    <text evidence="4 6">Belongs to the GART family.</text>
</comment>
<evidence type="ECO:0000256" key="5">
    <source>
        <dbReference type="ARBA" id="ARBA00047664"/>
    </source>
</evidence>
<keyword evidence="9" id="KW-1185">Reference proteome</keyword>
<evidence type="ECO:0000256" key="3">
    <source>
        <dbReference type="ARBA" id="ARBA00022755"/>
    </source>
</evidence>
<dbReference type="NCBIfam" id="TIGR00639">
    <property type="entry name" value="PurN"/>
    <property type="match status" value="1"/>
</dbReference>
<dbReference type="RefSeq" id="WP_132144413.1">
    <property type="nucleotide sequence ID" value="NZ_SMCS01000004.1"/>
</dbReference>
<proteinExistence type="inferred from homology"/>
<feature type="domain" description="Formyl transferase N-terminal" evidence="7">
    <location>
        <begin position="7"/>
        <end position="185"/>
    </location>
</feature>
<feature type="binding site" evidence="6">
    <location>
        <begin position="94"/>
        <end position="97"/>
    </location>
    <ligand>
        <name>(6R)-10-formyltetrahydrofolate</name>
        <dbReference type="ChEBI" id="CHEBI:195366"/>
    </ligand>
</feature>
<feature type="binding site" evidence="6">
    <location>
        <position position="69"/>
    </location>
    <ligand>
        <name>(6R)-10-formyltetrahydrofolate</name>
        <dbReference type="ChEBI" id="CHEBI:195366"/>
    </ligand>
</feature>
<feature type="active site" description="Proton donor" evidence="6">
    <location>
        <position position="113"/>
    </location>
</feature>
<sequence>MAAAPLRIAALASGRGSNLGALIAARDDGRLPVEFVLVGSDKASAGALQIASAAGIPTLALNPRDYADRRDFDLDLFGRIAASGADLLVLAGFMRIVDAEAIAPWAGRAINVHPSLLPKYRGLHTHRRCLEAGDAEHGASVHFVTAELDGGPVIAQARIAVHPDDTEQTLAERLLIEEHRLLPATVMAIANGRLTWEGAPVFDGAPVEKPLRLTANGNLERSL</sequence>
<dbReference type="InterPro" id="IPR002376">
    <property type="entry name" value="Formyl_transf_N"/>
</dbReference>
<dbReference type="GO" id="GO:0004644">
    <property type="term" value="F:phosphoribosylglycinamide formyltransferase activity"/>
    <property type="evidence" value="ECO:0007669"/>
    <property type="project" value="UniProtKB-UniRule"/>
</dbReference>
<accession>A0A4R3YN88</accession>
<comment type="function">
    <text evidence="6">Catalyzes the transfer of a formyl group from 10-formyltetrahydrofolate to 5-phospho-ribosyl-glycinamide (GAR), producing 5-phospho-ribosyl-N-formylglycinamide (FGAR) and tetrahydrofolate.</text>
</comment>
<feature type="site" description="Raises pKa of active site His" evidence="6">
    <location>
        <position position="149"/>
    </location>
</feature>
<dbReference type="GO" id="GO:0005829">
    <property type="term" value="C:cytosol"/>
    <property type="evidence" value="ECO:0007669"/>
    <property type="project" value="TreeGrafter"/>
</dbReference>
<dbReference type="PANTHER" id="PTHR43369">
    <property type="entry name" value="PHOSPHORIBOSYLGLYCINAMIDE FORMYLTRANSFERASE"/>
    <property type="match status" value="1"/>
</dbReference>
<feature type="binding site" evidence="6">
    <location>
        <position position="111"/>
    </location>
    <ligand>
        <name>(6R)-10-formyltetrahydrofolate</name>
        <dbReference type="ChEBI" id="CHEBI:195366"/>
    </ligand>
</feature>
<dbReference type="PROSITE" id="PS00373">
    <property type="entry name" value="GART"/>
    <property type="match status" value="1"/>
</dbReference>
<comment type="caution">
    <text evidence="8">The sequence shown here is derived from an EMBL/GenBank/DDBJ whole genome shotgun (WGS) entry which is preliminary data.</text>
</comment>
<dbReference type="InterPro" id="IPR001555">
    <property type="entry name" value="GART_AS"/>
</dbReference>
<dbReference type="Gene3D" id="3.40.50.170">
    <property type="entry name" value="Formyl transferase, N-terminal domain"/>
    <property type="match status" value="1"/>
</dbReference>
<dbReference type="CDD" id="cd08645">
    <property type="entry name" value="FMT_core_GART"/>
    <property type="match status" value="1"/>
</dbReference>
<keyword evidence="3 6" id="KW-0658">Purine biosynthesis</keyword>
<dbReference type="Proteomes" id="UP000295645">
    <property type="component" value="Unassembled WGS sequence"/>
</dbReference>
<dbReference type="OrthoDB" id="9806170at2"/>
<evidence type="ECO:0000256" key="1">
    <source>
        <dbReference type="ARBA" id="ARBA00005054"/>
    </source>
</evidence>
<name>A0A4R3YN88_9GAMM</name>
<protein>
    <recommendedName>
        <fullName evidence="6">Phosphoribosylglycinamide formyltransferase</fullName>
        <ecNumber evidence="6">2.1.2.2</ecNumber>
    </recommendedName>
    <alternativeName>
        <fullName evidence="6">5'-phosphoribosylglycinamide transformylase</fullName>
    </alternativeName>
    <alternativeName>
        <fullName evidence="6">GAR transformylase</fullName>
        <shortName evidence="6">GART</shortName>
    </alternativeName>
</protein>
<comment type="catalytic activity">
    <reaction evidence="5 6">
        <text>N(1)-(5-phospho-beta-D-ribosyl)glycinamide + (6R)-10-formyltetrahydrofolate = N(2)-formyl-N(1)-(5-phospho-beta-D-ribosyl)glycinamide + (6S)-5,6,7,8-tetrahydrofolate + H(+)</text>
        <dbReference type="Rhea" id="RHEA:15053"/>
        <dbReference type="ChEBI" id="CHEBI:15378"/>
        <dbReference type="ChEBI" id="CHEBI:57453"/>
        <dbReference type="ChEBI" id="CHEBI:143788"/>
        <dbReference type="ChEBI" id="CHEBI:147286"/>
        <dbReference type="ChEBI" id="CHEBI:195366"/>
        <dbReference type="EC" id="2.1.2.2"/>
    </reaction>
</comment>
<feature type="binding site" evidence="6">
    <location>
        <begin position="16"/>
        <end position="18"/>
    </location>
    <ligand>
        <name>N(1)-(5-phospho-beta-D-ribosyl)glycinamide</name>
        <dbReference type="ChEBI" id="CHEBI:143788"/>
    </ligand>
</feature>
<evidence type="ECO:0000313" key="8">
    <source>
        <dbReference type="EMBL" id="TCV94087.1"/>
    </source>
</evidence>
<dbReference type="InterPro" id="IPR004607">
    <property type="entry name" value="GART"/>
</dbReference>
<keyword evidence="2 6" id="KW-0808">Transferase</keyword>
<evidence type="ECO:0000313" key="9">
    <source>
        <dbReference type="Proteomes" id="UP000295645"/>
    </source>
</evidence>
<dbReference type="SUPFAM" id="SSF53328">
    <property type="entry name" value="Formyltransferase"/>
    <property type="match status" value="1"/>
</dbReference>
<dbReference type="AlphaFoldDB" id="A0A4R3YN88"/>
<evidence type="ECO:0000256" key="6">
    <source>
        <dbReference type="HAMAP-Rule" id="MF_01930"/>
    </source>
</evidence>
<reference evidence="8 9" key="1">
    <citation type="submission" date="2019-03" db="EMBL/GenBank/DDBJ databases">
        <title>Above-ground endophytic microbial communities from plants in different locations in the United States.</title>
        <authorList>
            <person name="Frank C."/>
        </authorList>
    </citation>
    <scope>NUCLEOTIDE SEQUENCE [LARGE SCALE GENOMIC DNA]</scope>
    <source>
        <strain evidence="8 9">LP_13_YM</strain>
    </source>
</reference>
<dbReference type="GO" id="GO:0006189">
    <property type="term" value="P:'de novo' IMP biosynthetic process"/>
    <property type="evidence" value="ECO:0007669"/>
    <property type="project" value="UniProtKB-UniRule"/>
</dbReference>
<dbReference type="PANTHER" id="PTHR43369:SF2">
    <property type="entry name" value="PHOSPHORIBOSYLGLYCINAMIDE FORMYLTRANSFERASE"/>
    <property type="match status" value="1"/>
</dbReference>
<dbReference type="HAMAP" id="MF_01930">
    <property type="entry name" value="PurN"/>
    <property type="match status" value="1"/>
</dbReference>
<evidence type="ECO:0000256" key="2">
    <source>
        <dbReference type="ARBA" id="ARBA00022679"/>
    </source>
</evidence>
<dbReference type="InterPro" id="IPR036477">
    <property type="entry name" value="Formyl_transf_N_sf"/>
</dbReference>
<dbReference type="UniPathway" id="UPA00074">
    <property type="reaction ID" value="UER00126"/>
</dbReference>